<dbReference type="Gene3D" id="2.60.120.260">
    <property type="entry name" value="Galactose-binding domain-like"/>
    <property type="match status" value="1"/>
</dbReference>
<dbReference type="InterPro" id="IPR005674">
    <property type="entry name" value="CocE/Ser_esterase"/>
</dbReference>
<evidence type="ECO:0000259" key="3">
    <source>
        <dbReference type="SMART" id="SM00939"/>
    </source>
</evidence>
<proteinExistence type="predicted"/>
<protein>
    <recommendedName>
        <fullName evidence="3">Xaa-Pro dipeptidyl-peptidase C-terminal domain-containing protein</fullName>
    </recommendedName>
</protein>
<evidence type="ECO:0000313" key="4">
    <source>
        <dbReference type="EMBL" id="EQM78537.1"/>
    </source>
</evidence>
<organism evidence="4 5">
    <name type="scientific">Microbacterium maritypicum MF109</name>
    <dbReference type="NCBI Taxonomy" id="1333857"/>
    <lineage>
        <taxon>Bacteria</taxon>
        <taxon>Bacillati</taxon>
        <taxon>Actinomycetota</taxon>
        <taxon>Actinomycetes</taxon>
        <taxon>Micrococcales</taxon>
        <taxon>Microbacteriaceae</taxon>
        <taxon>Microbacterium</taxon>
    </lineage>
</organism>
<dbReference type="NCBIfam" id="TIGR00976">
    <property type="entry name" value="CocE_NonD"/>
    <property type="match status" value="2"/>
</dbReference>
<feature type="region of interest" description="Disordered" evidence="2">
    <location>
        <begin position="366"/>
        <end position="403"/>
    </location>
</feature>
<sequence length="577" mass="62558">MTDAPRLGGTARREYRRLSRSVDMPPQTHRKVTRTADIPVSADDGAALLTDHWHAEGSDGHTVLIRTPYGRDGIAGVALFLAERGHHVVVQSCRGTFGSGGVFDPLHDEVSDGQATMRWLRAQPWATGRVHSWGGSYFGVTQWAYCDGDVRPDALGIAISARRFDDAILYPGGGFSIDTPLTWAYALDIQERSLPSKAWALLRARRAFRRGALAIPPADAVRVARGADPQFFRDWVEHSDEGDPWWEPMHFAQDIESIPPVTLVAGWQDLFLVGQLADYAALRDAGRPVRLIIGDWVHGAPEITVIGAREVLRSFRADAAAEGVRLDVTGGGGPRELEIWPPPHSAMSMALTADGRLDRSGVEHPTAELTYRYDPADPTPDGGGRTLNPFSAGRRRQSTRERRDDVLVFTGDPLPEDLIVIGVPEIALRLASSNPRADLFVRLCEVDSRGVSRAVTDGYRRLSPDETGTEDTGTDVTGTDDTGTDDTGRIRLELAPLAHRFAAGSRLRVQVSSGAHPLHLRNSGTDDPVRDHSRLIASEQTVRVGGSDPATLTLPAAVTAGAHAGAASPAVHRRVPR</sequence>
<evidence type="ECO:0000256" key="2">
    <source>
        <dbReference type="SAM" id="MobiDB-lite"/>
    </source>
</evidence>
<feature type="region of interest" description="Disordered" evidence="2">
    <location>
        <begin position="1"/>
        <end position="30"/>
    </location>
</feature>
<feature type="domain" description="Xaa-Pro dipeptidyl-peptidase C-terminal" evidence="3">
    <location>
        <begin position="312"/>
        <end position="553"/>
    </location>
</feature>
<dbReference type="SUPFAM" id="SSF53474">
    <property type="entry name" value="alpha/beta-Hydrolases"/>
    <property type="match status" value="1"/>
</dbReference>
<comment type="caution">
    <text evidence="4">The sequence shown here is derived from an EMBL/GenBank/DDBJ whole genome shotgun (WGS) entry which is preliminary data.</text>
</comment>
<dbReference type="SMART" id="SM00939">
    <property type="entry name" value="PepX_C"/>
    <property type="match status" value="1"/>
</dbReference>
<dbReference type="InterPro" id="IPR029058">
    <property type="entry name" value="AB_hydrolase_fold"/>
</dbReference>
<dbReference type="PATRIC" id="fig|1333857.3.peg.1551"/>
<dbReference type="Gene3D" id="1.10.3020.10">
    <property type="entry name" value="alpha-amino acid ester hydrolase ( Helical cap domain)"/>
    <property type="match status" value="1"/>
</dbReference>
<dbReference type="Pfam" id="PF08530">
    <property type="entry name" value="PepX_C"/>
    <property type="match status" value="1"/>
</dbReference>
<name>T5KPA0_MICMQ</name>
<dbReference type="AlphaFoldDB" id="T5KPA0"/>
<reference evidence="4 5" key="1">
    <citation type="journal article" date="2013" name="Genome Announc.">
        <title>Whole-genome sequences of five oyster-associated bacteria show potential for crude oil hydrocarbon degradation.</title>
        <authorList>
            <person name="Chauhan A."/>
            <person name="Green S."/>
            <person name="Pathak A."/>
            <person name="Thomas J."/>
            <person name="Venkatramanan R."/>
        </authorList>
    </citation>
    <scope>NUCLEOTIDE SEQUENCE [LARGE SCALE GENOMIC DNA]</scope>
    <source>
        <strain evidence="4 5">MF109</strain>
    </source>
</reference>
<dbReference type="SUPFAM" id="SSF49785">
    <property type="entry name" value="Galactose-binding domain-like"/>
    <property type="match status" value="1"/>
</dbReference>
<dbReference type="InterPro" id="IPR008979">
    <property type="entry name" value="Galactose-bd-like_sf"/>
</dbReference>
<accession>T5KPA0</accession>
<dbReference type="RefSeq" id="WP_021199517.1">
    <property type="nucleotide sequence ID" value="NZ_ATAO01000179.1"/>
</dbReference>
<dbReference type="Proteomes" id="UP000016033">
    <property type="component" value="Unassembled WGS sequence"/>
</dbReference>
<evidence type="ECO:0000313" key="5">
    <source>
        <dbReference type="Proteomes" id="UP000016033"/>
    </source>
</evidence>
<keyword evidence="1" id="KW-0378">Hydrolase</keyword>
<dbReference type="GO" id="GO:0008239">
    <property type="term" value="F:dipeptidyl-peptidase activity"/>
    <property type="evidence" value="ECO:0007669"/>
    <property type="project" value="InterPro"/>
</dbReference>
<gene>
    <name evidence="4" type="ORF">L687_16200</name>
</gene>
<evidence type="ECO:0000256" key="1">
    <source>
        <dbReference type="ARBA" id="ARBA00022801"/>
    </source>
</evidence>
<dbReference type="EMBL" id="ATAO01000179">
    <property type="protein sequence ID" value="EQM78537.1"/>
    <property type="molecule type" value="Genomic_DNA"/>
</dbReference>
<dbReference type="Pfam" id="PF02129">
    <property type="entry name" value="Peptidase_S15"/>
    <property type="match status" value="1"/>
</dbReference>
<dbReference type="InterPro" id="IPR013736">
    <property type="entry name" value="Xaa-Pro_dipept_C"/>
</dbReference>
<dbReference type="Gene3D" id="3.40.50.1820">
    <property type="entry name" value="alpha/beta hydrolase"/>
    <property type="match status" value="1"/>
</dbReference>
<dbReference type="InterPro" id="IPR000383">
    <property type="entry name" value="Xaa-Pro-like_dom"/>
</dbReference>
<feature type="region of interest" description="Disordered" evidence="2">
    <location>
        <begin position="460"/>
        <end position="487"/>
    </location>
</feature>